<accession>A0A1D9PBP9</accession>
<organism evidence="1 2">
    <name type="scientific">Flavobacterium commune</name>
    <dbReference type="NCBI Taxonomy" id="1306519"/>
    <lineage>
        <taxon>Bacteria</taxon>
        <taxon>Pseudomonadati</taxon>
        <taxon>Bacteroidota</taxon>
        <taxon>Flavobacteriia</taxon>
        <taxon>Flavobacteriales</taxon>
        <taxon>Flavobacteriaceae</taxon>
        <taxon>Flavobacterium</taxon>
    </lineage>
</organism>
<name>A0A1D9PBP9_9FLAO</name>
<dbReference type="STRING" id="1306519.BIW12_11525"/>
<evidence type="ECO:0008006" key="3">
    <source>
        <dbReference type="Google" id="ProtNLM"/>
    </source>
</evidence>
<dbReference type="EMBL" id="CP017774">
    <property type="protein sequence ID" value="APA00009.1"/>
    <property type="molecule type" value="Genomic_DNA"/>
</dbReference>
<dbReference type="KEGG" id="fcm:BIW12_11525"/>
<protein>
    <recommendedName>
        <fullName evidence="3">Lipoprotein</fullName>
    </recommendedName>
</protein>
<dbReference type="PROSITE" id="PS51257">
    <property type="entry name" value="PROKAR_LIPOPROTEIN"/>
    <property type="match status" value="1"/>
</dbReference>
<proteinExistence type="predicted"/>
<dbReference type="AlphaFoldDB" id="A0A1D9PBP9"/>
<dbReference type="Proteomes" id="UP000178198">
    <property type="component" value="Chromosome"/>
</dbReference>
<evidence type="ECO:0000313" key="1">
    <source>
        <dbReference type="EMBL" id="APA00009.1"/>
    </source>
</evidence>
<evidence type="ECO:0000313" key="2">
    <source>
        <dbReference type="Proteomes" id="UP000178198"/>
    </source>
</evidence>
<reference evidence="1 2" key="1">
    <citation type="submission" date="2016-10" db="EMBL/GenBank/DDBJ databases">
        <title>Complete Genome Sequence of Flavobacterium sp. PK15.</title>
        <authorList>
            <person name="Ekwe A."/>
            <person name="Kim S.B."/>
        </authorList>
    </citation>
    <scope>NUCLEOTIDE SEQUENCE [LARGE SCALE GENOMIC DNA]</scope>
    <source>
        <strain evidence="1 2">PK15</strain>
    </source>
</reference>
<keyword evidence="2" id="KW-1185">Reference proteome</keyword>
<gene>
    <name evidence="1" type="ORF">BIW12_11525</name>
</gene>
<sequence>MKKVAVFLILIMTISCNNRENCNTNVKIREIETNNIILTLIDTTSKNIFPICTSLKKLNIRIDFNVKKKKVIIKLPPKKDLISEKSDVFIETLLQTNYNGKAFFDKNDSLNFVEQNYCLSSNLISKEISKKIKTVSLTKLEYKNSNFEYIIISNPIFSSNNKKAYIEVDINNKRCKSQNSYFLENMEKHGK</sequence>
<dbReference type="OrthoDB" id="714084at2"/>
<dbReference type="RefSeq" id="WP_071185249.1">
    <property type="nucleotide sequence ID" value="NZ_CP017774.1"/>
</dbReference>